<evidence type="ECO:0000259" key="1">
    <source>
        <dbReference type="Pfam" id="PF13175"/>
    </source>
</evidence>
<accession>A0A166AV52</accession>
<name>A0A166AV52_9EURY</name>
<dbReference type="AlphaFoldDB" id="A0A166AV52"/>
<gene>
    <name evidence="2" type="ORF">MBCUR_10450</name>
</gene>
<dbReference type="RefSeq" id="WP_067091155.1">
    <property type="nucleotide sequence ID" value="NZ_LWMV01000167.1"/>
</dbReference>
<evidence type="ECO:0000313" key="2">
    <source>
        <dbReference type="EMBL" id="KZX12508.1"/>
    </source>
</evidence>
<organism evidence="2 3">
    <name type="scientific">Methanobrevibacter curvatus</name>
    <dbReference type="NCBI Taxonomy" id="49547"/>
    <lineage>
        <taxon>Archaea</taxon>
        <taxon>Methanobacteriati</taxon>
        <taxon>Methanobacteriota</taxon>
        <taxon>Methanomada group</taxon>
        <taxon>Methanobacteria</taxon>
        <taxon>Methanobacteriales</taxon>
        <taxon>Methanobacteriaceae</taxon>
        <taxon>Methanobrevibacter</taxon>
    </lineage>
</organism>
<dbReference type="PANTHER" id="PTHR43581:SF2">
    <property type="entry name" value="EXCINUCLEASE ATPASE SUBUNIT"/>
    <property type="match status" value="1"/>
</dbReference>
<keyword evidence="3" id="KW-1185">Reference proteome</keyword>
<dbReference type="SUPFAM" id="SSF52540">
    <property type="entry name" value="P-loop containing nucleoside triphosphate hydrolases"/>
    <property type="match status" value="1"/>
</dbReference>
<dbReference type="InterPro" id="IPR051396">
    <property type="entry name" value="Bact_Antivir_Def_Nuclease"/>
</dbReference>
<dbReference type="InterPro" id="IPR027417">
    <property type="entry name" value="P-loop_NTPase"/>
</dbReference>
<protein>
    <recommendedName>
        <fullName evidence="1">Endonuclease GajA/Old nuclease/RecF-like AAA domain-containing protein</fullName>
    </recommendedName>
</protein>
<proteinExistence type="predicted"/>
<dbReference type="EMBL" id="LWMV01000167">
    <property type="protein sequence ID" value="KZX12508.1"/>
    <property type="molecule type" value="Genomic_DNA"/>
</dbReference>
<dbReference type="PANTHER" id="PTHR43581">
    <property type="entry name" value="ATP/GTP PHOSPHATASE"/>
    <property type="match status" value="1"/>
</dbReference>
<dbReference type="Gene3D" id="3.40.50.300">
    <property type="entry name" value="P-loop containing nucleotide triphosphate hydrolases"/>
    <property type="match status" value="2"/>
</dbReference>
<dbReference type="InterPro" id="IPR041685">
    <property type="entry name" value="AAA_GajA/Old/RecF-like"/>
</dbReference>
<evidence type="ECO:0000313" key="3">
    <source>
        <dbReference type="Proteomes" id="UP000077245"/>
    </source>
</evidence>
<dbReference type="OrthoDB" id="25344at2157"/>
<dbReference type="Pfam" id="PF13175">
    <property type="entry name" value="AAA_15"/>
    <property type="match status" value="1"/>
</dbReference>
<feature type="domain" description="Endonuclease GajA/Old nuclease/RecF-like AAA" evidence="1">
    <location>
        <begin position="7"/>
        <end position="365"/>
    </location>
</feature>
<dbReference type="PATRIC" id="fig|49547.3.peg.1117"/>
<sequence>MNDLLFKIEDFGPIHKLNMNLSKINVIAGINGSGKSTASKILYSFLISISPEGINFYNDNLTDYYRNIRSHLWRFDENKQYSELQDILRKTFDKIEIDDEESSKSIFKKLLEVNSEEIKSENFENLIKSSEKYFELKKSPAKRRSEIFKQMISLEFEDNTSFRNYHSKLNLSTNDNSLDFSVNFPFEESSITFHKEKFSINDVFYIETPYIFDLENKRAVGLKKYNTNQNWLYHQKSLLNRLYSTIDHQEFDAMQTKLLSPGEHMELIDKMIDGGFDINKISKQITYKTSDGEYLIRNTASGIKTIGILKTLLNSKIDTNSFLILDEPEVHLHPEWQLEIAKIIVLLARDKKIHFYINSHSPQFIEAIEVFSEYYGIADETNFYLSTLDENVNKYVFNNVERQEISTIYKNLGNPYNILNEFRGKNLSKHM</sequence>
<dbReference type="Proteomes" id="UP000077245">
    <property type="component" value="Unassembled WGS sequence"/>
</dbReference>
<reference evidence="2 3" key="1">
    <citation type="submission" date="2016-04" db="EMBL/GenBank/DDBJ databases">
        <title>Genome sequence of Methanobrevibacter curvatus DSM 11111.</title>
        <authorList>
            <person name="Poehlein A."/>
            <person name="Seedorf H."/>
            <person name="Daniel R."/>
        </authorList>
    </citation>
    <scope>NUCLEOTIDE SEQUENCE [LARGE SCALE GENOMIC DNA]</scope>
    <source>
        <strain evidence="2 3">DSM 11111</strain>
    </source>
</reference>
<dbReference type="STRING" id="49547.MBCUR_10450"/>
<comment type="caution">
    <text evidence="2">The sequence shown here is derived from an EMBL/GenBank/DDBJ whole genome shotgun (WGS) entry which is preliminary data.</text>
</comment>